<dbReference type="AlphaFoldDB" id="A0A378J2D7"/>
<evidence type="ECO:0000256" key="2">
    <source>
        <dbReference type="SAM" id="Phobius"/>
    </source>
</evidence>
<organism evidence="3 4">
    <name type="scientific">Legionella donaldsonii</name>
    <dbReference type="NCBI Taxonomy" id="45060"/>
    <lineage>
        <taxon>Bacteria</taxon>
        <taxon>Pseudomonadati</taxon>
        <taxon>Pseudomonadota</taxon>
        <taxon>Gammaproteobacteria</taxon>
        <taxon>Legionellales</taxon>
        <taxon>Legionellaceae</taxon>
        <taxon>Legionella</taxon>
    </lineage>
</organism>
<protein>
    <submittedName>
        <fullName evidence="3">Uncharacterized protein</fullName>
    </submittedName>
</protein>
<keyword evidence="2" id="KW-0472">Membrane</keyword>
<keyword evidence="2" id="KW-1133">Transmembrane helix</keyword>
<sequence length="223" mass="24470">MSLESAELWSAIANWSLLFSLVLGVISTAGIVHFGNIKEHYFKQTIAIANAEASKANAQAAEATLKLEELRKKVAPRHVQRDLFLKAINGQPKADVEIMFLRDDPECFSVAQQIWQLLKDAKWNVLAPRPIPQNEATSASDLPMTMTVDAQPSGITVITHSVSRKESDATVQMLLGENWEKTPRTVIIYALLQSLGKIKTSAGGKNSPPSGMIRIVVAPRDIE</sequence>
<accession>A0A378J2D7</accession>
<evidence type="ECO:0000256" key="1">
    <source>
        <dbReference type="SAM" id="Coils"/>
    </source>
</evidence>
<reference evidence="3 4" key="1">
    <citation type="submission" date="2018-06" db="EMBL/GenBank/DDBJ databases">
        <authorList>
            <consortium name="Pathogen Informatics"/>
            <person name="Doyle S."/>
        </authorList>
    </citation>
    <scope>NUCLEOTIDE SEQUENCE [LARGE SCALE GENOMIC DNA]</scope>
    <source>
        <strain evidence="3 4">NCTC13292</strain>
    </source>
</reference>
<evidence type="ECO:0000313" key="3">
    <source>
        <dbReference type="EMBL" id="STX41131.1"/>
    </source>
</evidence>
<name>A0A378J2D7_9GAMM</name>
<feature type="transmembrane region" description="Helical" evidence="2">
    <location>
        <begin position="12"/>
        <end position="34"/>
    </location>
</feature>
<keyword evidence="4" id="KW-1185">Reference proteome</keyword>
<gene>
    <name evidence="3" type="ORF">NCTC13292_00738</name>
</gene>
<dbReference type="EMBL" id="UGOA01000001">
    <property type="protein sequence ID" value="STX41131.1"/>
    <property type="molecule type" value="Genomic_DNA"/>
</dbReference>
<keyword evidence="1" id="KW-0175">Coiled coil</keyword>
<proteinExistence type="predicted"/>
<feature type="coiled-coil region" evidence="1">
    <location>
        <begin position="46"/>
        <end position="73"/>
    </location>
</feature>
<dbReference type="Proteomes" id="UP000254677">
    <property type="component" value="Unassembled WGS sequence"/>
</dbReference>
<dbReference type="RefSeq" id="WP_115220546.1">
    <property type="nucleotide sequence ID" value="NZ_UGOA01000001.1"/>
</dbReference>
<evidence type="ECO:0000313" key="4">
    <source>
        <dbReference type="Proteomes" id="UP000254677"/>
    </source>
</evidence>
<keyword evidence="2" id="KW-0812">Transmembrane</keyword>